<proteinExistence type="predicted"/>
<keyword evidence="2" id="KW-1185">Reference proteome</keyword>
<dbReference type="EMBL" id="CP017305">
    <property type="protein sequence ID" value="AOS84167.1"/>
    <property type="molecule type" value="Genomic_DNA"/>
</dbReference>
<dbReference type="STRING" id="274537.BIU88_08515"/>
<dbReference type="AlphaFoldDB" id="A0A1D8D4K5"/>
<organism evidence="1 2">
    <name type="scientific">Chlorobaculum limnaeum</name>
    <dbReference type="NCBI Taxonomy" id="274537"/>
    <lineage>
        <taxon>Bacteria</taxon>
        <taxon>Pseudomonadati</taxon>
        <taxon>Chlorobiota</taxon>
        <taxon>Chlorobiia</taxon>
        <taxon>Chlorobiales</taxon>
        <taxon>Chlorobiaceae</taxon>
        <taxon>Chlorobaculum</taxon>
    </lineage>
</organism>
<evidence type="ECO:0000313" key="1">
    <source>
        <dbReference type="EMBL" id="AOS84167.1"/>
    </source>
</evidence>
<accession>A0A1D8D4K5</accession>
<sequence>MACSMSLELVMIMTGTDMPCSRSQESTLRPVFFGSLMSSSSSSIMQVPNSSMHASSLSAVSAV</sequence>
<gene>
    <name evidence="1" type="ORF">BIU88_08515</name>
</gene>
<evidence type="ECO:0000313" key="2">
    <source>
        <dbReference type="Proteomes" id="UP000095185"/>
    </source>
</evidence>
<name>A0A1D8D4K5_CHLLM</name>
<dbReference type="Proteomes" id="UP000095185">
    <property type="component" value="Chromosome"/>
</dbReference>
<reference evidence="1" key="1">
    <citation type="submission" date="2016-09" db="EMBL/GenBank/DDBJ databases">
        <title>Genome sequence of Chlorobaculum limnaeum.</title>
        <authorList>
            <person name="Liu Z."/>
            <person name="Tank M."/>
            <person name="Bryant D.A."/>
        </authorList>
    </citation>
    <scope>NUCLEOTIDE SEQUENCE [LARGE SCALE GENOMIC DNA]</scope>
    <source>
        <strain evidence="1">DSM 1677</strain>
    </source>
</reference>
<dbReference type="KEGG" id="clz:BIU88_08515"/>
<protein>
    <submittedName>
        <fullName evidence="1">Uncharacterized protein</fullName>
    </submittedName>
</protein>